<keyword evidence="2" id="KW-1185">Reference proteome</keyword>
<dbReference type="Proteomes" id="UP000643405">
    <property type="component" value="Unassembled WGS sequence"/>
</dbReference>
<dbReference type="InterPro" id="IPR009241">
    <property type="entry name" value="HigB-like"/>
</dbReference>
<protein>
    <submittedName>
        <fullName evidence="1">Type II toxin-antitoxin system RelE/ParE family toxin</fullName>
    </submittedName>
</protein>
<dbReference type="RefSeq" id="WP_188164369.1">
    <property type="nucleotide sequence ID" value="NZ_JACVVX010000002.1"/>
</dbReference>
<dbReference type="AlphaFoldDB" id="A0A8J6PIU3"/>
<evidence type="ECO:0000313" key="2">
    <source>
        <dbReference type="Proteomes" id="UP000643405"/>
    </source>
</evidence>
<accession>A0A8J6PIU3</accession>
<dbReference type="EMBL" id="JACVVX010000002">
    <property type="protein sequence ID" value="MBD0414963.1"/>
    <property type="molecule type" value="Genomic_DNA"/>
</dbReference>
<comment type="caution">
    <text evidence="1">The sequence shown here is derived from an EMBL/GenBank/DDBJ whole genome shotgun (WGS) entry which is preliminary data.</text>
</comment>
<name>A0A8J6PIU3_9HYPH</name>
<reference evidence="1" key="1">
    <citation type="submission" date="2020-09" db="EMBL/GenBank/DDBJ databases">
        <title>Genome seq and assembly of Tianweitania sp.</title>
        <authorList>
            <person name="Chhetri G."/>
        </authorList>
    </citation>
    <scope>NUCLEOTIDE SEQUENCE</scope>
    <source>
        <strain evidence="1">Rool2</strain>
    </source>
</reference>
<sequence>MSARKRIEFLGDSLVQLRRFPESAQKEAGVQLHKVQLGLEPSDWKPMASIGAGVREIRIRDEMGAFRVIYVANIGDAVYVLHAFQKKTQKTAKRDIDLAVLRRKQI</sequence>
<gene>
    <name evidence="1" type="ORF">ICI42_09875</name>
</gene>
<organism evidence="1 2">
    <name type="scientific">Oryzicola mucosus</name>
    <dbReference type="NCBI Taxonomy" id="2767425"/>
    <lineage>
        <taxon>Bacteria</taxon>
        <taxon>Pseudomonadati</taxon>
        <taxon>Pseudomonadota</taxon>
        <taxon>Alphaproteobacteria</taxon>
        <taxon>Hyphomicrobiales</taxon>
        <taxon>Phyllobacteriaceae</taxon>
        <taxon>Oryzicola</taxon>
    </lineage>
</organism>
<evidence type="ECO:0000313" key="1">
    <source>
        <dbReference type="EMBL" id="MBD0414963.1"/>
    </source>
</evidence>
<dbReference type="Pfam" id="PF05973">
    <property type="entry name" value="Gp49"/>
    <property type="match status" value="1"/>
</dbReference>
<proteinExistence type="predicted"/>